<evidence type="ECO:0000313" key="2">
    <source>
        <dbReference type="EMBL" id="KKT67648.1"/>
    </source>
</evidence>
<dbReference type="PANTHER" id="PTHR22916">
    <property type="entry name" value="GLYCOSYLTRANSFERASE"/>
    <property type="match status" value="1"/>
</dbReference>
<accession>A0A0G1J8H6</accession>
<dbReference type="EMBL" id="LCIZ01000005">
    <property type="protein sequence ID" value="KKT67648.1"/>
    <property type="molecule type" value="Genomic_DNA"/>
</dbReference>
<name>A0A0G1J8H6_9BACT</name>
<evidence type="ECO:0000259" key="1">
    <source>
        <dbReference type="Pfam" id="PF00535"/>
    </source>
</evidence>
<dbReference type="InterPro" id="IPR029044">
    <property type="entry name" value="Nucleotide-diphossugar_trans"/>
</dbReference>
<reference evidence="2 3" key="1">
    <citation type="journal article" date="2015" name="Nature">
        <title>rRNA introns, odd ribosomes, and small enigmatic genomes across a large radiation of phyla.</title>
        <authorList>
            <person name="Brown C.T."/>
            <person name="Hug L.A."/>
            <person name="Thomas B.C."/>
            <person name="Sharon I."/>
            <person name="Castelle C.J."/>
            <person name="Singh A."/>
            <person name="Wilkins M.J."/>
            <person name="Williams K.H."/>
            <person name="Banfield J.F."/>
        </authorList>
    </citation>
    <scope>NUCLEOTIDE SEQUENCE [LARGE SCALE GENOMIC DNA]</scope>
</reference>
<comment type="caution">
    <text evidence="2">The sequence shown here is derived from an EMBL/GenBank/DDBJ whole genome shotgun (WGS) entry which is preliminary data.</text>
</comment>
<dbReference type="PANTHER" id="PTHR22916:SF3">
    <property type="entry name" value="UDP-GLCNAC:BETAGAL BETA-1,3-N-ACETYLGLUCOSAMINYLTRANSFERASE-LIKE PROTEIN 1"/>
    <property type="match status" value="1"/>
</dbReference>
<dbReference type="Gene3D" id="3.90.550.10">
    <property type="entry name" value="Spore Coat Polysaccharide Biosynthesis Protein SpsA, Chain A"/>
    <property type="match status" value="1"/>
</dbReference>
<dbReference type="InterPro" id="IPR001173">
    <property type="entry name" value="Glyco_trans_2-like"/>
</dbReference>
<dbReference type="Proteomes" id="UP000033901">
    <property type="component" value="Unassembled WGS sequence"/>
</dbReference>
<proteinExistence type="predicted"/>
<evidence type="ECO:0000313" key="3">
    <source>
        <dbReference type="Proteomes" id="UP000033901"/>
    </source>
</evidence>
<gene>
    <name evidence="2" type="ORF">UW61_C0005G0009</name>
</gene>
<dbReference type="GO" id="GO:0016758">
    <property type="term" value="F:hexosyltransferase activity"/>
    <property type="evidence" value="ECO:0007669"/>
    <property type="project" value="UniProtKB-ARBA"/>
</dbReference>
<dbReference type="Pfam" id="PF00535">
    <property type="entry name" value="Glycos_transf_2"/>
    <property type="match status" value="1"/>
</dbReference>
<dbReference type="AlphaFoldDB" id="A0A0G1J8H6"/>
<dbReference type="SUPFAM" id="SSF53448">
    <property type="entry name" value="Nucleotide-diphospho-sugar transferases"/>
    <property type="match status" value="1"/>
</dbReference>
<feature type="domain" description="Glycosyltransferase 2-like" evidence="1">
    <location>
        <begin position="8"/>
        <end position="183"/>
    </location>
</feature>
<organism evidence="2 3">
    <name type="scientific">Candidatus Curtissbacteria bacterium GW2011_GWC1_44_33</name>
    <dbReference type="NCBI Taxonomy" id="1618413"/>
    <lineage>
        <taxon>Bacteria</taxon>
        <taxon>Candidatus Curtissiibacteriota</taxon>
    </lineage>
</organism>
<protein>
    <recommendedName>
        <fullName evidence="1">Glycosyltransferase 2-like domain-containing protein</fullName>
    </recommendedName>
</protein>
<sequence>MIRNGTVSVITGLYNGQRFIAETAKSIFQQQGIGVEWILIDDGSQDNGLRTSQQIAEQCASESVSVHFLKHEANQGIKPTYAEGVRIATGEFFKILDHDDVLSRPDSLLRQTTILDEHPTVGLVFSRTTLINSEGSSIKVKRYPFVDGKSILDKPVLTANILFNWRLPFIHGSFMTRRSTFDELYRGRTQHFDTELLVDMLKSEKDIAYLDEPLFSYRIHEGNYSRTTEEALAEFYRGRRYIAEQLGLGRILQEASVLYWKSMGVLGDLKTRVVSSKERK</sequence>